<accession>A0A9Q9AV76</accession>
<dbReference type="EMBL" id="CP099421">
    <property type="protein sequence ID" value="USW52708.1"/>
    <property type="molecule type" value="Genomic_DNA"/>
</dbReference>
<dbReference type="Proteomes" id="UP001056384">
    <property type="component" value="Chromosome 4"/>
</dbReference>
<proteinExistence type="predicted"/>
<evidence type="ECO:0000313" key="1">
    <source>
        <dbReference type="EMBL" id="USW52708.1"/>
    </source>
</evidence>
<organism evidence="1 2">
    <name type="scientific">Septoria linicola</name>
    <dbReference type="NCBI Taxonomy" id="215465"/>
    <lineage>
        <taxon>Eukaryota</taxon>
        <taxon>Fungi</taxon>
        <taxon>Dikarya</taxon>
        <taxon>Ascomycota</taxon>
        <taxon>Pezizomycotina</taxon>
        <taxon>Dothideomycetes</taxon>
        <taxon>Dothideomycetidae</taxon>
        <taxon>Mycosphaerellales</taxon>
        <taxon>Mycosphaerellaceae</taxon>
        <taxon>Septoria</taxon>
    </lineage>
</organism>
<reference evidence="1" key="1">
    <citation type="submission" date="2022-06" db="EMBL/GenBank/DDBJ databases">
        <title>Complete genome sequences of two strains of the flax pathogen Septoria linicola.</title>
        <authorList>
            <person name="Lapalu N."/>
            <person name="Simon A."/>
            <person name="Demenou B."/>
            <person name="Paumier D."/>
            <person name="Guillot M.-P."/>
            <person name="Gout L."/>
            <person name="Valade R."/>
        </authorList>
    </citation>
    <scope>NUCLEOTIDE SEQUENCE</scope>
    <source>
        <strain evidence="1">SE15195</strain>
    </source>
</reference>
<gene>
    <name evidence="1" type="ORF">Slin15195_G060270</name>
</gene>
<keyword evidence="2" id="KW-1185">Reference proteome</keyword>
<evidence type="ECO:0000313" key="2">
    <source>
        <dbReference type="Proteomes" id="UP001056384"/>
    </source>
</evidence>
<dbReference type="AlphaFoldDB" id="A0A9Q9AV76"/>
<sequence>MTGDRILLSGPNLIYELRRSEDDKLSTEQDIDFSDLLGTSGQLLSVLYDAVGNLWFTTGGSAGAGFEIASNDSTIGYLTPDGTRETLVLESQVIENSIAMNDGVVYAFTGPAGEAANGPSAGFFYAVQASSNGVQTLFREEYNAGSGLKDGGFSRGSGSSPNLLGNEYIAIRDNADDQVNLLVFKQATDSTDPATTTDSATAGKGSVCSIPLFNSGTSAFEATFVSHFDETNYALVATNCYKYPTIYFDNRELPIDRDWNKPTAMGAGLTRIDVEPQVDGPVKCSVRWHNQESKTSSIATLSTKTGPLYNYYQDLELAEQGEYVWYMVAMNWETGEEVWRVMTGTGGGFDNNFQTPTIAPDGCLWIAVAEGVVKICDGDVV</sequence>
<name>A0A9Q9AV76_9PEZI</name>
<protein>
    <submittedName>
        <fullName evidence="1">Uncharacterized protein</fullName>
    </submittedName>
</protein>